<dbReference type="UniPathway" id="UPA00940"/>
<dbReference type="PANTHER" id="PTHR11728">
    <property type="entry name" value="GLYCEROL-3-PHOSPHATE DEHYDROGENASE"/>
    <property type="match status" value="1"/>
</dbReference>
<sequence>MNIAILGCGNWGSVFGIIQNKNGHQVKIWEFDRNRAEYVMRTRDNKPFLIGYKIPDSIKVDWRLENILKDSELIVLAIPCQTLRTVLKEVKKTKIKIKEFLSLIKGIEIKTLQLPSMLIQKEFPEIECSVLSGPSIANEVIRNEPTAVVIASRDLKKAERLQKELCAENFRIYLSNDIIGVELGGAVKNVLAIACGISDGLGFGANAKGALITRGIVEIQRLGTKMGADPKTFYGLSGLGDLITTSFSEESRNHRLGRLIGEGKRLKEIKKDFVMVAEGVPTARALMNLIKKYDIEMPISRAVFEIIYKNKSPLRELKKLMARPLRNE</sequence>
<dbReference type="InterPro" id="IPR008927">
    <property type="entry name" value="6-PGluconate_DH-like_C_sf"/>
</dbReference>
<dbReference type="Pfam" id="PF01210">
    <property type="entry name" value="NAD_Gly3P_dh_N"/>
    <property type="match status" value="1"/>
</dbReference>
<evidence type="ECO:0000256" key="4">
    <source>
        <dbReference type="ARBA" id="ARBA00023002"/>
    </source>
</evidence>
<evidence type="ECO:0000256" key="15">
    <source>
        <dbReference type="PIRSR" id="PIRSR000114-2"/>
    </source>
</evidence>
<keyword evidence="4 13" id="KW-0560">Oxidoreductase</keyword>
<keyword evidence="2 13" id="KW-0444">Lipid biosynthesis</keyword>
<dbReference type="FunFam" id="1.10.1040.10:FF:000001">
    <property type="entry name" value="Glycerol-3-phosphate dehydrogenase [NAD(P)+]"/>
    <property type="match status" value="1"/>
</dbReference>
<evidence type="ECO:0000256" key="1">
    <source>
        <dbReference type="ARBA" id="ARBA00011009"/>
    </source>
</evidence>
<dbReference type="GO" id="GO:0051287">
    <property type="term" value="F:NAD binding"/>
    <property type="evidence" value="ECO:0007669"/>
    <property type="project" value="InterPro"/>
</dbReference>
<dbReference type="Pfam" id="PF07479">
    <property type="entry name" value="NAD_Gly3P_dh_C"/>
    <property type="match status" value="1"/>
</dbReference>
<evidence type="ECO:0000256" key="3">
    <source>
        <dbReference type="ARBA" id="ARBA00022857"/>
    </source>
</evidence>
<feature type="binding site" evidence="13">
    <location>
        <position position="188"/>
    </location>
    <ligand>
        <name>sn-glycerol 3-phosphate</name>
        <dbReference type="ChEBI" id="CHEBI:57597"/>
    </ligand>
</feature>
<comment type="similarity">
    <text evidence="1 13 17">Belongs to the NAD-dependent glycerol-3-phosphate dehydrogenase family.</text>
</comment>
<accession>A0A7V3RFY4</accession>
<evidence type="ECO:0000256" key="13">
    <source>
        <dbReference type="HAMAP-Rule" id="MF_00394"/>
    </source>
</evidence>
<keyword evidence="13" id="KW-0963">Cytoplasm</keyword>
<dbReference type="GO" id="GO:0006650">
    <property type="term" value="P:glycerophospholipid metabolic process"/>
    <property type="evidence" value="ECO:0007669"/>
    <property type="project" value="UniProtKB-UniRule"/>
</dbReference>
<feature type="binding site" evidence="13">
    <location>
        <position position="251"/>
    </location>
    <ligand>
        <name>sn-glycerol 3-phosphate</name>
        <dbReference type="ChEBI" id="CHEBI:57597"/>
    </ligand>
</feature>
<dbReference type="InterPro" id="IPR006168">
    <property type="entry name" value="G3P_DH_NAD-dep"/>
</dbReference>
<dbReference type="PROSITE" id="PS00957">
    <property type="entry name" value="NAD_G3PDH"/>
    <property type="match status" value="1"/>
</dbReference>
<feature type="domain" description="Glycerol-3-phosphate dehydrogenase NAD-dependent C-terminal" evidence="19">
    <location>
        <begin position="177"/>
        <end position="314"/>
    </location>
</feature>
<comment type="pathway">
    <text evidence="13">Membrane lipid metabolism; glycerophospholipid metabolism.</text>
</comment>
<dbReference type="InterPro" id="IPR006109">
    <property type="entry name" value="G3P_DH_NAD-dep_C"/>
</dbReference>
<evidence type="ECO:0000256" key="10">
    <source>
        <dbReference type="ARBA" id="ARBA00066687"/>
    </source>
</evidence>
<feature type="binding site" evidence="15">
    <location>
        <begin position="252"/>
        <end position="253"/>
    </location>
    <ligand>
        <name>substrate</name>
    </ligand>
</feature>
<comment type="catalytic activity">
    <reaction evidence="9">
        <text>sn-glycerol 3-phosphate + NADP(+) = dihydroxyacetone phosphate + NADPH + H(+)</text>
        <dbReference type="Rhea" id="RHEA:11096"/>
        <dbReference type="ChEBI" id="CHEBI:15378"/>
        <dbReference type="ChEBI" id="CHEBI:57597"/>
        <dbReference type="ChEBI" id="CHEBI:57642"/>
        <dbReference type="ChEBI" id="CHEBI:57783"/>
        <dbReference type="ChEBI" id="CHEBI:58349"/>
        <dbReference type="EC" id="1.1.1.94"/>
    </reaction>
    <physiologicalReaction direction="right-to-left" evidence="9">
        <dbReference type="Rhea" id="RHEA:11098"/>
    </physiologicalReaction>
</comment>
<evidence type="ECO:0000259" key="18">
    <source>
        <dbReference type="Pfam" id="PF01210"/>
    </source>
</evidence>
<evidence type="ECO:0000256" key="7">
    <source>
        <dbReference type="ARBA" id="ARBA00023209"/>
    </source>
</evidence>
<proteinExistence type="inferred from homology"/>
<comment type="function">
    <text evidence="13">Catalyzes the reduction of the glycolytic intermediate dihydroxyacetone phosphate (DHAP) to sn-glycerol 3-phosphate (G3P), the key precursor for phospholipid synthesis.</text>
</comment>
<feature type="binding site" evidence="16">
    <location>
        <position position="137"/>
    </location>
    <ligand>
        <name>NAD(+)</name>
        <dbReference type="ChEBI" id="CHEBI:57540"/>
    </ligand>
</feature>
<dbReference type="GO" id="GO:0046168">
    <property type="term" value="P:glycerol-3-phosphate catabolic process"/>
    <property type="evidence" value="ECO:0007669"/>
    <property type="project" value="InterPro"/>
</dbReference>
<feature type="binding site" evidence="13">
    <location>
        <position position="105"/>
    </location>
    <ligand>
        <name>NADPH</name>
        <dbReference type="ChEBI" id="CHEBI:57783"/>
    </ligand>
</feature>
<dbReference type="NCBIfam" id="NF000942">
    <property type="entry name" value="PRK00094.1-4"/>
    <property type="match status" value="1"/>
</dbReference>
<evidence type="ECO:0000256" key="9">
    <source>
        <dbReference type="ARBA" id="ARBA00052716"/>
    </source>
</evidence>
<keyword evidence="5 13" id="KW-0520">NAD</keyword>
<feature type="active site" description="Proton acceptor" evidence="13 14">
    <location>
        <position position="188"/>
    </location>
</feature>
<evidence type="ECO:0000256" key="5">
    <source>
        <dbReference type="ARBA" id="ARBA00023027"/>
    </source>
</evidence>
<feature type="binding site" evidence="16">
    <location>
        <position position="31"/>
    </location>
    <ligand>
        <name>NAD(+)</name>
        <dbReference type="ChEBI" id="CHEBI:57540"/>
    </ligand>
</feature>
<dbReference type="EC" id="1.1.1.94" evidence="10 13"/>
<evidence type="ECO:0000256" key="8">
    <source>
        <dbReference type="ARBA" id="ARBA00023264"/>
    </source>
</evidence>
<feature type="binding site" evidence="13">
    <location>
        <position position="252"/>
    </location>
    <ligand>
        <name>NADPH</name>
        <dbReference type="ChEBI" id="CHEBI:57783"/>
    </ligand>
</feature>
<dbReference type="Gene3D" id="1.10.1040.10">
    <property type="entry name" value="N-(1-d-carboxylethyl)-l-norvaline Dehydrogenase, domain 2"/>
    <property type="match status" value="1"/>
</dbReference>
<dbReference type="GO" id="GO:0005975">
    <property type="term" value="P:carbohydrate metabolic process"/>
    <property type="evidence" value="ECO:0007669"/>
    <property type="project" value="InterPro"/>
</dbReference>
<name>A0A7V3RFY4_UNCW3</name>
<dbReference type="SUPFAM" id="SSF51735">
    <property type="entry name" value="NAD(P)-binding Rossmann-fold domains"/>
    <property type="match status" value="1"/>
</dbReference>
<feature type="binding site" evidence="16">
    <location>
        <begin position="7"/>
        <end position="12"/>
    </location>
    <ligand>
        <name>NAD(+)</name>
        <dbReference type="ChEBI" id="CHEBI:57540"/>
    </ligand>
</feature>
<comment type="caution">
    <text evidence="13">Lacks conserved residue(s) required for the propagation of feature annotation.</text>
</comment>
<evidence type="ECO:0000256" key="17">
    <source>
        <dbReference type="RuleBase" id="RU000437"/>
    </source>
</evidence>
<feature type="binding site" evidence="13">
    <location>
        <position position="137"/>
    </location>
    <ligand>
        <name>NADPH</name>
        <dbReference type="ChEBI" id="CHEBI:57783"/>
    </ligand>
</feature>
<gene>
    <name evidence="13" type="primary">gpsA</name>
    <name evidence="20" type="ORF">ENX68_00325</name>
</gene>
<dbReference type="GO" id="GO:0046167">
    <property type="term" value="P:glycerol-3-phosphate biosynthetic process"/>
    <property type="evidence" value="ECO:0007669"/>
    <property type="project" value="UniProtKB-UniRule"/>
</dbReference>
<dbReference type="PANTHER" id="PTHR11728:SF1">
    <property type="entry name" value="GLYCEROL-3-PHOSPHATE DEHYDROGENASE [NAD(+)] 2, CHLOROPLASTIC"/>
    <property type="match status" value="1"/>
</dbReference>
<evidence type="ECO:0000256" key="14">
    <source>
        <dbReference type="PIRSR" id="PIRSR000114-1"/>
    </source>
</evidence>
<dbReference type="SUPFAM" id="SSF48179">
    <property type="entry name" value="6-phosphogluconate dehydrogenase C-terminal domain-like"/>
    <property type="match status" value="1"/>
</dbReference>
<dbReference type="Gene3D" id="3.40.50.720">
    <property type="entry name" value="NAD(P)-binding Rossmann-like Domain"/>
    <property type="match status" value="1"/>
</dbReference>
<keyword evidence="6 13" id="KW-0443">Lipid metabolism</keyword>
<feature type="binding site" evidence="13">
    <location>
        <position position="133"/>
    </location>
    <ligand>
        <name>sn-glycerol 3-phosphate</name>
        <dbReference type="ChEBI" id="CHEBI:57597"/>
    </ligand>
</feature>
<evidence type="ECO:0000256" key="12">
    <source>
        <dbReference type="ARBA" id="ARBA00080511"/>
    </source>
</evidence>
<dbReference type="InterPro" id="IPR036291">
    <property type="entry name" value="NAD(P)-bd_dom_sf"/>
</dbReference>
<dbReference type="InterPro" id="IPR011128">
    <property type="entry name" value="G3P_DH_NAD-dep_N"/>
</dbReference>
<keyword evidence="7 13" id="KW-0594">Phospholipid biosynthesis</keyword>
<feature type="binding site" evidence="13">
    <location>
        <position position="11"/>
    </location>
    <ligand>
        <name>NADPH</name>
        <dbReference type="ChEBI" id="CHEBI:57783"/>
    </ligand>
</feature>
<feature type="binding site" evidence="13">
    <location>
        <position position="278"/>
    </location>
    <ligand>
        <name>NADPH</name>
        <dbReference type="ChEBI" id="CHEBI:57783"/>
    </ligand>
</feature>
<dbReference type="GO" id="GO:0008654">
    <property type="term" value="P:phospholipid biosynthetic process"/>
    <property type="evidence" value="ECO:0007669"/>
    <property type="project" value="UniProtKB-KW"/>
</dbReference>
<protein>
    <recommendedName>
        <fullName evidence="11 13">Glycerol-3-phosphate dehydrogenase [NAD(P)+]</fullName>
        <ecNumber evidence="10 13">1.1.1.94</ecNumber>
    </recommendedName>
    <alternativeName>
        <fullName evidence="13">NAD(P)(+)-dependent glycerol-3-phosphate dehydrogenase</fullName>
    </alternativeName>
    <alternativeName>
        <fullName evidence="12 13">NAD(P)H-dependent dihydroxyacetone-phosphate reductase</fullName>
    </alternativeName>
</protein>
<keyword evidence="3 13" id="KW-0521">NADP</keyword>
<keyword evidence="8 13" id="KW-1208">Phospholipid metabolism</keyword>
<dbReference type="GO" id="GO:0047952">
    <property type="term" value="F:glycerol-3-phosphate dehydrogenase [NAD(P)+] activity"/>
    <property type="evidence" value="ECO:0007669"/>
    <property type="project" value="UniProtKB-UniRule"/>
</dbReference>
<evidence type="ECO:0000256" key="6">
    <source>
        <dbReference type="ARBA" id="ARBA00023098"/>
    </source>
</evidence>
<feature type="binding site" evidence="13">
    <location>
        <position position="105"/>
    </location>
    <ligand>
        <name>sn-glycerol 3-phosphate</name>
        <dbReference type="ChEBI" id="CHEBI:57597"/>
    </ligand>
</feature>
<dbReference type="PIRSF" id="PIRSF000114">
    <property type="entry name" value="Glycerol-3-P_dh"/>
    <property type="match status" value="1"/>
</dbReference>
<evidence type="ECO:0000256" key="16">
    <source>
        <dbReference type="PIRSR" id="PIRSR000114-3"/>
    </source>
</evidence>
<dbReference type="InterPro" id="IPR013328">
    <property type="entry name" value="6PGD_dom2"/>
</dbReference>
<reference evidence="20" key="1">
    <citation type="journal article" date="2020" name="mSystems">
        <title>Genome- and Community-Level Interaction Insights into Carbon Utilization and Element Cycling Functions of Hydrothermarchaeota in Hydrothermal Sediment.</title>
        <authorList>
            <person name="Zhou Z."/>
            <person name="Liu Y."/>
            <person name="Xu W."/>
            <person name="Pan J."/>
            <person name="Luo Z.H."/>
            <person name="Li M."/>
        </authorList>
    </citation>
    <scope>NUCLEOTIDE SEQUENCE [LARGE SCALE GENOMIC DNA]</scope>
    <source>
        <strain evidence="20">SpSt-961</strain>
    </source>
</reference>
<feature type="binding site" evidence="13">
    <location>
        <position position="253"/>
    </location>
    <ligand>
        <name>sn-glycerol 3-phosphate</name>
        <dbReference type="ChEBI" id="CHEBI:57597"/>
    </ligand>
</feature>
<keyword evidence="13" id="KW-0547">Nucleotide-binding</keyword>
<comment type="catalytic activity">
    <reaction evidence="13">
        <text>sn-glycerol 3-phosphate + NAD(+) = dihydroxyacetone phosphate + NADH + H(+)</text>
        <dbReference type="Rhea" id="RHEA:11092"/>
        <dbReference type="ChEBI" id="CHEBI:15378"/>
        <dbReference type="ChEBI" id="CHEBI:57540"/>
        <dbReference type="ChEBI" id="CHEBI:57597"/>
        <dbReference type="ChEBI" id="CHEBI:57642"/>
        <dbReference type="ChEBI" id="CHEBI:57945"/>
        <dbReference type="EC" id="1.1.1.94"/>
    </reaction>
</comment>
<feature type="binding site" evidence="13">
    <location>
        <position position="252"/>
    </location>
    <ligand>
        <name>sn-glycerol 3-phosphate</name>
        <dbReference type="ChEBI" id="CHEBI:57597"/>
    </ligand>
</feature>
<feature type="domain" description="Glycerol-3-phosphate dehydrogenase NAD-dependent N-terminal" evidence="18">
    <location>
        <begin position="2"/>
        <end position="156"/>
    </location>
</feature>
<evidence type="ECO:0000259" key="19">
    <source>
        <dbReference type="Pfam" id="PF07479"/>
    </source>
</evidence>
<feature type="binding site" evidence="13">
    <location>
        <position position="276"/>
    </location>
    <ligand>
        <name>NADPH</name>
        <dbReference type="ChEBI" id="CHEBI:57783"/>
    </ligand>
</feature>
<evidence type="ECO:0000256" key="2">
    <source>
        <dbReference type="ARBA" id="ARBA00022516"/>
    </source>
</evidence>
<evidence type="ECO:0000256" key="11">
    <source>
        <dbReference type="ARBA" id="ARBA00069372"/>
    </source>
</evidence>
<comment type="caution">
    <text evidence="20">The sequence shown here is derived from an EMBL/GenBank/DDBJ whole genome shotgun (WGS) entry which is preliminary data.</text>
</comment>
<feature type="binding site" evidence="15">
    <location>
        <position position="105"/>
    </location>
    <ligand>
        <name>substrate</name>
    </ligand>
</feature>
<dbReference type="EMBL" id="DTOZ01000014">
    <property type="protein sequence ID" value="HGE77432.1"/>
    <property type="molecule type" value="Genomic_DNA"/>
</dbReference>
<feature type="binding site" evidence="16">
    <location>
        <position position="252"/>
    </location>
    <ligand>
        <name>NAD(+)</name>
        <dbReference type="ChEBI" id="CHEBI:57540"/>
    </ligand>
</feature>
<feature type="binding site" evidence="13">
    <location>
        <position position="241"/>
    </location>
    <ligand>
        <name>sn-glycerol 3-phosphate</name>
        <dbReference type="ChEBI" id="CHEBI:57597"/>
    </ligand>
</feature>
<dbReference type="NCBIfam" id="NF000940">
    <property type="entry name" value="PRK00094.1-2"/>
    <property type="match status" value="1"/>
</dbReference>
<feature type="binding site" evidence="13">
    <location>
        <position position="135"/>
    </location>
    <ligand>
        <name>sn-glycerol 3-phosphate</name>
        <dbReference type="ChEBI" id="CHEBI:57597"/>
    </ligand>
</feature>
<evidence type="ECO:0000313" key="20">
    <source>
        <dbReference type="EMBL" id="HGE77432.1"/>
    </source>
</evidence>
<organism evidence="20">
    <name type="scientific">candidate division WOR-3 bacterium</name>
    <dbReference type="NCBI Taxonomy" id="2052148"/>
    <lineage>
        <taxon>Bacteria</taxon>
        <taxon>Bacteria division WOR-3</taxon>
    </lineage>
</organism>
<dbReference type="PRINTS" id="PR00077">
    <property type="entry name" value="GPDHDRGNASE"/>
</dbReference>
<comment type="subcellular location">
    <subcellularLocation>
        <location evidence="13">Cytoplasm</location>
    </subcellularLocation>
</comment>
<dbReference type="HAMAP" id="MF_00394">
    <property type="entry name" value="NAD_Glyc3P_dehydrog"/>
    <property type="match status" value="1"/>
</dbReference>
<dbReference type="FunFam" id="3.40.50.720:FF:000019">
    <property type="entry name" value="Glycerol-3-phosphate dehydrogenase [NAD(P)+]"/>
    <property type="match status" value="1"/>
</dbReference>
<dbReference type="AlphaFoldDB" id="A0A7V3RFY4"/>
<dbReference type="GO" id="GO:0005829">
    <property type="term" value="C:cytosol"/>
    <property type="evidence" value="ECO:0007669"/>
    <property type="project" value="TreeGrafter"/>
</dbReference>